<name>A0AAU7QSG0_9FLAO</name>
<evidence type="ECO:0000256" key="6">
    <source>
        <dbReference type="ARBA" id="ARBA00023146"/>
    </source>
</evidence>
<gene>
    <name evidence="12" type="primary">ileS</name>
    <name evidence="12" type="ORF">ABNO60_00805</name>
</gene>
<dbReference type="InterPro" id="IPR023586">
    <property type="entry name" value="Ile-tRNA-ligase_type2"/>
</dbReference>
<dbReference type="EC" id="6.1.1.5" evidence="1 9"/>
<evidence type="ECO:0000256" key="8">
    <source>
        <dbReference type="ARBA" id="ARBA00048359"/>
    </source>
</evidence>
<dbReference type="NCBIfam" id="TIGR00392">
    <property type="entry name" value="ileS"/>
    <property type="match status" value="1"/>
</dbReference>
<feature type="domain" description="Aminoacyl-tRNA synthetase class Ia" evidence="10">
    <location>
        <begin position="24"/>
        <end position="680"/>
    </location>
</feature>
<dbReference type="Gene3D" id="1.10.730.10">
    <property type="entry name" value="Isoleucyl-tRNA Synthetase, Domain 1"/>
    <property type="match status" value="1"/>
</dbReference>
<evidence type="ECO:0000256" key="5">
    <source>
        <dbReference type="ARBA" id="ARBA00022917"/>
    </source>
</evidence>
<feature type="domain" description="Methionyl/Valyl/Leucyl/Isoleucyl-tRNA synthetase anticodon-binding" evidence="11">
    <location>
        <begin position="735"/>
        <end position="875"/>
    </location>
</feature>
<evidence type="ECO:0000256" key="9">
    <source>
        <dbReference type="NCBIfam" id="TIGR00392"/>
    </source>
</evidence>
<dbReference type="SUPFAM" id="SSF47323">
    <property type="entry name" value="Anticodon-binding domain of a subclass of class I aminoacyl-tRNA synthetases"/>
    <property type="match status" value="1"/>
</dbReference>
<dbReference type="Gene3D" id="3.40.50.620">
    <property type="entry name" value="HUPs"/>
    <property type="match status" value="2"/>
</dbReference>
<dbReference type="GO" id="GO:0005524">
    <property type="term" value="F:ATP binding"/>
    <property type="evidence" value="ECO:0007669"/>
    <property type="project" value="UniProtKB-KW"/>
</dbReference>
<dbReference type="SUPFAM" id="SSF50677">
    <property type="entry name" value="ValRS/IleRS/LeuRS editing domain"/>
    <property type="match status" value="1"/>
</dbReference>
<accession>A0AAU7QSG0</accession>
<sequence>MKLFKFLHYNNYLNFIKKNKNKNFINNKINKKFIIYEGPPSMNGYPGIHHLLSKIIKDICARYYNIKKFFIKRKLGWDTHGLPIELVIEKKFYLNNKINKYLFVNKFIFFCKRYVFNIIKIWRNINNKIGYLSNYNKEYYTCNDSYIESLWFIIYKLYKKKYLYKSYKVQAYSPLAKSEISDNELNFPNTYKNIKSKSIYLLFKLKNKFYNYKNVKLLVWTTTPWTLPSNSAIVINKKFIYILVKTFNLFNNKIIYIILIKKLKNSILNKKKYYQIFNKNKFKIKNKRFPYIIIKNNIKGKKLINIKYIQIIKWIKPYKYNKNYFKIFNANFVSDNEGTGIVHLAPNYGIDDYILSLKKKIPFILYKKKKKKYNIVNNKGKYIKFLPKKFKSRYIDKSFIKDINKKKKYKSLNKDIIKYLIKKNKIFKIKNILHKYPHCWRTNCKILFYPIKSWFITIKKNKKKLLKNINKLKWINNIGKKKFIYWIKNCIDWNITRSKIWGTPLPIWISKNKKNIMVIKSKKELINEIKISIKNNILNKKILNNITLHKNFLDKIILFKNNQKLYREKYIIDVWFDSGSMPFAQFNYPFKNKKYINNNKFYPANFICEGIDQIRGWFFTLYVISLLYYKYISYTKILVTGLVLDKYGKKMSKSKNNTIDPNYLINKYNIDLIRFYFIYNNKPWINFLFNENDIFKLKNLFFNTIINVYNFFNIYINIDKIKINYINNKYLNFIDKWILSKLNNLINKINKYYKKFNYYKVSKKLYNFLNKNLSNWYIRISRNKFWENKNNIYKNNIYNILYLNIKIFLKLLYPITPYISLYILKLLSYNKKILFPNFKKIYINNNIEKIMYIIRKICSIIFFIRKKNNLRVKLPLLSTNIFIKINNKFLIDKYKKHIINIIKKETNIKKIFLLKNKKKIIFKYKILPNYRLLGPKYKKNILNVINIINNLNQKDILYLLNNKYKKIYYKKKIYTLLKQEVKFILLNNNNIYIYKNIKKNISIKIFLNIILKCFLLKEAFIKDLINKIQRFRKNNNFNIIKKIIIYIYCNLYIKKIINYFFLLLKKELLIINIIFNINNINNKIIKIYIK</sequence>
<dbReference type="InterPro" id="IPR009008">
    <property type="entry name" value="Val/Leu/Ile-tRNA-synth_edit"/>
</dbReference>
<keyword evidence="2 12" id="KW-0436">Ligase</keyword>
<dbReference type="SUPFAM" id="SSF52374">
    <property type="entry name" value="Nucleotidylyl transferase"/>
    <property type="match status" value="1"/>
</dbReference>
<comment type="function">
    <text evidence="7">Catalyzes the attachment of isoleucine to tRNA(Ile). As IleRS can inadvertently accommodate and process structurally similar amino acids such as valine, to avoid such errors it has two additional distinct tRNA(Ile)-dependent editing activities. One activity is designated as 'pretransfer' editing and involves the hydrolysis of activated Val-AMP. The other activity is designated 'posttransfer' editing and involves deacylation of mischarged Val-tRNA(Ile).</text>
</comment>
<keyword evidence="3" id="KW-0547">Nucleotide-binding</keyword>
<protein>
    <recommendedName>
        <fullName evidence="1 9">Isoleucine--tRNA ligase</fullName>
        <ecNumber evidence="1 9">6.1.1.5</ecNumber>
    </recommendedName>
</protein>
<keyword evidence="4" id="KW-0067">ATP-binding</keyword>
<evidence type="ECO:0000256" key="3">
    <source>
        <dbReference type="ARBA" id="ARBA00022741"/>
    </source>
</evidence>
<evidence type="ECO:0000313" key="12">
    <source>
        <dbReference type="EMBL" id="XBT18671.1"/>
    </source>
</evidence>
<reference evidence="12" key="1">
    <citation type="submission" date="2024-06" db="EMBL/GenBank/DDBJ databases">
        <title>Diversity, functionality, and evolutionary history of bacterial symbionts in false click beetles (Coleoptera, Throscidae).</title>
        <authorList>
            <person name="Wierz J.C."/>
            <person name="Malm H."/>
            <person name="Kaltenpoth M."/>
            <person name="Engl T."/>
        </authorList>
    </citation>
    <scope>NUCLEOTIDE SEQUENCE</scope>
    <source>
        <strain evidence="12">Tcar</strain>
    </source>
</reference>
<dbReference type="AlphaFoldDB" id="A0AAU7QSG0"/>
<dbReference type="EMBL" id="CP157896">
    <property type="protein sequence ID" value="XBT18671.1"/>
    <property type="molecule type" value="Genomic_DNA"/>
</dbReference>
<dbReference type="InterPro" id="IPR002300">
    <property type="entry name" value="aa-tRNA-synth_Ia"/>
</dbReference>
<evidence type="ECO:0000256" key="2">
    <source>
        <dbReference type="ARBA" id="ARBA00022598"/>
    </source>
</evidence>
<dbReference type="Pfam" id="PF19302">
    <property type="entry name" value="DUF5915"/>
    <property type="match status" value="1"/>
</dbReference>
<dbReference type="PANTHER" id="PTHR42780">
    <property type="entry name" value="SOLEUCYL-TRNA SYNTHETASE"/>
    <property type="match status" value="1"/>
</dbReference>
<evidence type="ECO:0000259" key="10">
    <source>
        <dbReference type="Pfam" id="PF00133"/>
    </source>
</evidence>
<comment type="catalytic activity">
    <reaction evidence="8">
        <text>tRNA(Ile) + L-isoleucine + ATP = L-isoleucyl-tRNA(Ile) + AMP + diphosphate</text>
        <dbReference type="Rhea" id="RHEA:11060"/>
        <dbReference type="Rhea" id="RHEA-COMP:9666"/>
        <dbReference type="Rhea" id="RHEA-COMP:9695"/>
        <dbReference type="ChEBI" id="CHEBI:30616"/>
        <dbReference type="ChEBI" id="CHEBI:33019"/>
        <dbReference type="ChEBI" id="CHEBI:58045"/>
        <dbReference type="ChEBI" id="CHEBI:78442"/>
        <dbReference type="ChEBI" id="CHEBI:78528"/>
        <dbReference type="ChEBI" id="CHEBI:456215"/>
        <dbReference type="EC" id="6.1.1.5"/>
    </reaction>
</comment>
<evidence type="ECO:0000256" key="4">
    <source>
        <dbReference type="ARBA" id="ARBA00022840"/>
    </source>
</evidence>
<evidence type="ECO:0000256" key="7">
    <source>
        <dbReference type="ARBA" id="ARBA00025217"/>
    </source>
</evidence>
<dbReference type="InterPro" id="IPR009080">
    <property type="entry name" value="tRNAsynth_Ia_anticodon-bd"/>
</dbReference>
<organism evidence="12">
    <name type="scientific">Candidatus Shikimatogenerans sp. Tcar</name>
    <dbReference type="NCBI Taxonomy" id="3158565"/>
    <lineage>
        <taxon>Bacteria</taxon>
        <taxon>Pseudomonadati</taxon>
        <taxon>Bacteroidota</taxon>
        <taxon>Flavobacteriia</taxon>
        <taxon>Flavobacteriales</taxon>
        <taxon>Candidatus Shikimatogenerans</taxon>
    </lineage>
</organism>
<dbReference type="Pfam" id="PF08264">
    <property type="entry name" value="Anticodon_1"/>
    <property type="match status" value="1"/>
</dbReference>
<dbReference type="GO" id="GO:0002161">
    <property type="term" value="F:aminoacyl-tRNA deacylase activity"/>
    <property type="evidence" value="ECO:0007669"/>
    <property type="project" value="InterPro"/>
</dbReference>
<keyword evidence="6" id="KW-0030">Aminoacyl-tRNA synthetase</keyword>
<evidence type="ECO:0000256" key="1">
    <source>
        <dbReference type="ARBA" id="ARBA00013165"/>
    </source>
</evidence>
<keyword evidence="5" id="KW-0648">Protein biosynthesis</keyword>
<proteinExistence type="predicted"/>
<dbReference type="GO" id="GO:0004822">
    <property type="term" value="F:isoleucine-tRNA ligase activity"/>
    <property type="evidence" value="ECO:0007669"/>
    <property type="project" value="UniProtKB-UniRule"/>
</dbReference>
<dbReference type="PRINTS" id="PR00984">
    <property type="entry name" value="TRNASYNTHILE"/>
</dbReference>
<dbReference type="GO" id="GO:0005737">
    <property type="term" value="C:cytoplasm"/>
    <property type="evidence" value="ECO:0007669"/>
    <property type="project" value="UniProtKB-UniRule"/>
</dbReference>
<dbReference type="PANTHER" id="PTHR42780:SF1">
    <property type="entry name" value="ISOLEUCINE--TRNA LIGASE, CYTOPLASMIC"/>
    <property type="match status" value="1"/>
</dbReference>
<evidence type="ECO:0000259" key="11">
    <source>
        <dbReference type="Pfam" id="PF08264"/>
    </source>
</evidence>
<dbReference type="GO" id="GO:0006428">
    <property type="term" value="P:isoleucyl-tRNA aminoacylation"/>
    <property type="evidence" value="ECO:0007669"/>
    <property type="project" value="UniProtKB-UniRule"/>
</dbReference>
<dbReference type="InterPro" id="IPR014729">
    <property type="entry name" value="Rossmann-like_a/b/a_fold"/>
</dbReference>
<dbReference type="Pfam" id="PF00133">
    <property type="entry name" value="tRNA-synt_1"/>
    <property type="match status" value="1"/>
</dbReference>
<dbReference type="InterPro" id="IPR002301">
    <property type="entry name" value="Ile-tRNA-ligase"/>
</dbReference>
<dbReference type="InterPro" id="IPR013155">
    <property type="entry name" value="M/V/L/I-tRNA-synth_anticd-bd"/>
</dbReference>